<proteinExistence type="predicted"/>
<accession>A0A7G9FN81</accession>
<dbReference type="PANTHER" id="PTHR42951">
    <property type="entry name" value="METALLO-BETA-LACTAMASE DOMAIN-CONTAINING"/>
    <property type="match status" value="1"/>
</dbReference>
<dbReference type="InterPro" id="IPR001279">
    <property type="entry name" value="Metallo-B-lactamas"/>
</dbReference>
<dbReference type="GO" id="GO:0016787">
    <property type="term" value="F:hydrolase activity"/>
    <property type="evidence" value="ECO:0007669"/>
    <property type="project" value="UniProtKB-KW"/>
</dbReference>
<dbReference type="SUPFAM" id="SSF56281">
    <property type="entry name" value="Metallo-hydrolase/oxidoreductase"/>
    <property type="match status" value="1"/>
</dbReference>
<reference evidence="2 3" key="1">
    <citation type="submission" date="2020-08" db="EMBL/GenBank/DDBJ databases">
        <authorList>
            <person name="Liu C."/>
            <person name="Sun Q."/>
        </authorList>
    </citation>
    <scope>NUCLEOTIDE SEQUENCE [LARGE SCALE GENOMIC DNA]</scope>
    <source>
        <strain evidence="2 3">NSJ-4</strain>
    </source>
</reference>
<sequence length="288" mass="32658">MVTRKLPYYEFADGIYEIDEFDCVSVFVIVGSKRALVIDCGTGIGDLRWVIENKITDKPYDVVATHNHGDHIGGAGFFDSIYIHPADMDWDSGNTLPTVDFRKSYAKIIAGRADKHYDYNLDEDVRPWPKTPEKLPLTDGQVFELGDRTVTAYHCPGHTFGEMVFLDDKTKTLLLGDACNCNYYLAVPEPGREKERIREAKAGLERLRSMKDKYDLMYNSHHDFRGFGNSLYPDILEDAIHAFDSILDGTATYISVTDPLDPEHKAKTYVSYGRFRVAYQGDGIENVK</sequence>
<dbReference type="KEGG" id="wcp:H9Q76_01480"/>
<dbReference type="PANTHER" id="PTHR42951:SF22">
    <property type="entry name" value="METALLO BETA-LACTAMASE SUPERFAMILY LIPOPROTEIN"/>
    <property type="match status" value="1"/>
</dbReference>
<keyword evidence="2" id="KW-0378">Hydrolase</keyword>
<dbReference type="InterPro" id="IPR036866">
    <property type="entry name" value="RibonucZ/Hydroxyglut_hydro"/>
</dbReference>
<dbReference type="Pfam" id="PF00753">
    <property type="entry name" value="Lactamase_B"/>
    <property type="match status" value="1"/>
</dbReference>
<dbReference type="InterPro" id="IPR050855">
    <property type="entry name" value="NDM-1-like"/>
</dbReference>
<dbReference type="AlphaFoldDB" id="A0A7G9FN81"/>
<evidence type="ECO:0000259" key="1">
    <source>
        <dbReference type="SMART" id="SM00849"/>
    </source>
</evidence>
<dbReference type="EMBL" id="CP060632">
    <property type="protein sequence ID" value="QNM00013.1"/>
    <property type="molecule type" value="Genomic_DNA"/>
</dbReference>
<dbReference type="Gene3D" id="3.60.15.10">
    <property type="entry name" value="Ribonuclease Z/Hydroxyacylglutathione hydrolase-like"/>
    <property type="match status" value="1"/>
</dbReference>
<dbReference type="RefSeq" id="WP_249321416.1">
    <property type="nucleotide sequence ID" value="NZ_CP060632.1"/>
</dbReference>
<gene>
    <name evidence="2" type="ORF">H9Q76_01480</name>
</gene>
<feature type="domain" description="Metallo-beta-lactamase" evidence="1">
    <location>
        <begin position="23"/>
        <end position="221"/>
    </location>
</feature>
<protein>
    <submittedName>
        <fullName evidence="2">MBL fold metallo-hydrolase</fullName>
    </submittedName>
</protein>
<evidence type="ECO:0000313" key="3">
    <source>
        <dbReference type="Proteomes" id="UP000515819"/>
    </source>
</evidence>
<dbReference type="SMART" id="SM00849">
    <property type="entry name" value="Lactamase_B"/>
    <property type="match status" value="1"/>
</dbReference>
<keyword evidence="3" id="KW-1185">Reference proteome</keyword>
<organism evidence="2 3">
    <name type="scientific">Wujia chipingensis</name>
    <dbReference type="NCBI Taxonomy" id="2763670"/>
    <lineage>
        <taxon>Bacteria</taxon>
        <taxon>Bacillati</taxon>
        <taxon>Bacillota</taxon>
        <taxon>Clostridia</taxon>
        <taxon>Lachnospirales</taxon>
        <taxon>Lachnospiraceae</taxon>
        <taxon>Wujia</taxon>
    </lineage>
</organism>
<evidence type="ECO:0000313" key="2">
    <source>
        <dbReference type="EMBL" id="QNM00013.1"/>
    </source>
</evidence>
<dbReference type="Proteomes" id="UP000515819">
    <property type="component" value="Chromosome"/>
</dbReference>
<name>A0A7G9FN81_9FIRM</name>